<gene>
    <name evidence="1" type="ORF">H6G03_22705</name>
</gene>
<dbReference type="Proteomes" id="UP000641646">
    <property type="component" value="Unassembled WGS sequence"/>
</dbReference>
<reference evidence="1" key="2">
    <citation type="submission" date="2020-08" db="EMBL/GenBank/DDBJ databases">
        <authorList>
            <person name="Chen M."/>
            <person name="Teng W."/>
            <person name="Zhao L."/>
            <person name="Hu C."/>
            <person name="Zhou Y."/>
            <person name="Han B."/>
            <person name="Song L."/>
            <person name="Shu W."/>
        </authorList>
    </citation>
    <scope>NUCLEOTIDE SEQUENCE</scope>
    <source>
        <strain evidence="1">FACHB-1375</strain>
    </source>
</reference>
<reference evidence="1" key="1">
    <citation type="journal article" date="2015" name="ISME J.">
        <title>Draft Genome Sequence of Streptomyces incarnatus NRRL8089, which Produces the Nucleoside Antibiotic Sinefungin.</title>
        <authorList>
            <person name="Oshima K."/>
            <person name="Hattori M."/>
            <person name="Shimizu H."/>
            <person name="Fukuda K."/>
            <person name="Nemoto M."/>
            <person name="Inagaki K."/>
            <person name="Tamura T."/>
        </authorList>
    </citation>
    <scope>NUCLEOTIDE SEQUENCE</scope>
    <source>
        <strain evidence="1">FACHB-1375</strain>
    </source>
</reference>
<keyword evidence="2" id="KW-1185">Reference proteome</keyword>
<dbReference type="AlphaFoldDB" id="A0A926VH70"/>
<dbReference type="RefSeq" id="WP_190469027.1">
    <property type="nucleotide sequence ID" value="NZ_JACJPW010000066.1"/>
</dbReference>
<evidence type="ECO:0000313" key="1">
    <source>
        <dbReference type="EMBL" id="MBD2183841.1"/>
    </source>
</evidence>
<accession>A0A926VH70</accession>
<dbReference type="EMBL" id="JACJPW010000066">
    <property type="protein sequence ID" value="MBD2183841.1"/>
    <property type="molecule type" value="Genomic_DNA"/>
</dbReference>
<proteinExistence type="predicted"/>
<protein>
    <submittedName>
        <fullName evidence="1">Uncharacterized protein</fullName>
    </submittedName>
</protein>
<evidence type="ECO:0000313" key="2">
    <source>
        <dbReference type="Proteomes" id="UP000641646"/>
    </source>
</evidence>
<sequence length="93" mass="11083">MFSATSRLRIEIDGDNFCIERWLVGLCYQKVRERTANIERIKLQKLGFKYVTACVVRSKQRQYRFGLFLSQKEKQWLVEELNNFLFISDPQGS</sequence>
<organism evidence="1 2">
    <name type="scientific">Aerosakkonema funiforme FACHB-1375</name>
    <dbReference type="NCBI Taxonomy" id="2949571"/>
    <lineage>
        <taxon>Bacteria</taxon>
        <taxon>Bacillati</taxon>
        <taxon>Cyanobacteriota</taxon>
        <taxon>Cyanophyceae</taxon>
        <taxon>Oscillatoriophycideae</taxon>
        <taxon>Aerosakkonematales</taxon>
        <taxon>Aerosakkonemataceae</taxon>
        <taxon>Aerosakkonema</taxon>
    </lineage>
</organism>
<name>A0A926VH70_9CYAN</name>
<comment type="caution">
    <text evidence="1">The sequence shown here is derived from an EMBL/GenBank/DDBJ whole genome shotgun (WGS) entry which is preliminary data.</text>
</comment>